<evidence type="ECO:0008006" key="5">
    <source>
        <dbReference type="Google" id="ProtNLM"/>
    </source>
</evidence>
<comment type="caution">
    <text evidence="3">The sequence shown here is derived from an EMBL/GenBank/DDBJ whole genome shotgun (WGS) entry which is preliminary data.</text>
</comment>
<dbReference type="PANTHER" id="PTHR43157">
    <property type="entry name" value="PHOSPHATIDYLINOSITOL-GLYCAN BIOSYNTHESIS CLASS F PROTEIN-RELATED"/>
    <property type="match status" value="1"/>
</dbReference>
<proteinExistence type="inferred from homology"/>
<keyword evidence="1" id="KW-0560">Oxidoreductase</keyword>
<dbReference type="PANTHER" id="PTHR43157:SF31">
    <property type="entry name" value="PHOSPHATIDYLINOSITOL-GLYCAN BIOSYNTHESIS CLASS F PROTEIN"/>
    <property type="match status" value="1"/>
</dbReference>
<sequence>MSRYSAEEAAVVPKKWDANEIPSLHQKIVIITGGNAGIGFETALELVRNGATVVLACRNEVRGLQAVVELEQKLEYVPEAGKAVFMKLDVSDLSSVQAFATAFHESYDRLDLLINNAGIFGIPYMETADGLEMQMATNHLGHFALTAQLFDLLLKSADARVVTVSSMGHRGAKYNEDDIIMTRENYDLSHAYTTSKLANLLFTFELTRRLGDHGIRNVKGVACHPGTTATKIMQDSIEKSKWYHRLEFSLIRSLPIFQSTSMGALPTLYAATAPTVKSGQFFGPGGFGGFGGYPALEDPSKQSKSVSAARKLWVASERLTNTRFALTPP</sequence>
<gene>
    <name evidence="3" type="ORF">Poli38472_003758</name>
</gene>
<name>A0A8K1CPF9_PYTOL</name>
<dbReference type="InterPro" id="IPR002347">
    <property type="entry name" value="SDR_fam"/>
</dbReference>
<dbReference type="SUPFAM" id="SSF51735">
    <property type="entry name" value="NAD(P)-binding Rossmann-fold domains"/>
    <property type="match status" value="1"/>
</dbReference>
<evidence type="ECO:0000313" key="3">
    <source>
        <dbReference type="EMBL" id="TMW65993.1"/>
    </source>
</evidence>
<protein>
    <recommendedName>
        <fullName evidence="5">Protochlorophyllide reductase</fullName>
    </recommendedName>
</protein>
<dbReference type="Pfam" id="PF00106">
    <property type="entry name" value="adh_short"/>
    <property type="match status" value="1"/>
</dbReference>
<dbReference type="Proteomes" id="UP000794436">
    <property type="component" value="Unassembled WGS sequence"/>
</dbReference>
<dbReference type="OrthoDB" id="60138at2759"/>
<comment type="similarity">
    <text evidence="2">Belongs to the short-chain dehydrogenases/reductases (SDR) family.</text>
</comment>
<dbReference type="Gene3D" id="3.40.50.720">
    <property type="entry name" value="NAD(P)-binding Rossmann-like Domain"/>
    <property type="match status" value="1"/>
</dbReference>
<evidence type="ECO:0000256" key="2">
    <source>
        <dbReference type="RuleBase" id="RU000363"/>
    </source>
</evidence>
<dbReference type="CDD" id="cd05327">
    <property type="entry name" value="retinol-DH_like_SDR_c_like"/>
    <property type="match status" value="1"/>
</dbReference>
<evidence type="ECO:0000313" key="4">
    <source>
        <dbReference type="Proteomes" id="UP000794436"/>
    </source>
</evidence>
<evidence type="ECO:0000256" key="1">
    <source>
        <dbReference type="ARBA" id="ARBA00023002"/>
    </source>
</evidence>
<dbReference type="InterPro" id="IPR036291">
    <property type="entry name" value="NAD(P)-bd_dom_sf"/>
</dbReference>
<dbReference type="PRINTS" id="PR00081">
    <property type="entry name" value="GDHRDH"/>
</dbReference>
<organism evidence="3 4">
    <name type="scientific">Pythium oligandrum</name>
    <name type="common">Mycoparasitic fungus</name>
    <dbReference type="NCBI Taxonomy" id="41045"/>
    <lineage>
        <taxon>Eukaryota</taxon>
        <taxon>Sar</taxon>
        <taxon>Stramenopiles</taxon>
        <taxon>Oomycota</taxon>
        <taxon>Peronosporomycetes</taxon>
        <taxon>Pythiales</taxon>
        <taxon>Pythiaceae</taxon>
        <taxon>Pythium</taxon>
    </lineage>
</organism>
<dbReference type="AlphaFoldDB" id="A0A8K1CPF9"/>
<reference evidence="3" key="1">
    <citation type="submission" date="2019-03" db="EMBL/GenBank/DDBJ databases">
        <title>Long read genome sequence of the mycoparasitic Pythium oligandrum ATCC 38472 isolated from sugarbeet rhizosphere.</title>
        <authorList>
            <person name="Gaulin E."/>
        </authorList>
    </citation>
    <scope>NUCLEOTIDE SEQUENCE</scope>
    <source>
        <strain evidence="3">ATCC 38472_TT</strain>
    </source>
</reference>
<dbReference type="GO" id="GO:0016491">
    <property type="term" value="F:oxidoreductase activity"/>
    <property type="evidence" value="ECO:0007669"/>
    <property type="project" value="UniProtKB-KW"/>
</dbReference>
<dbReference type="PRINTS" id="PR00080">
    <property type="entry name" value="SDRFAMILY"/>
</dbReference>
<dbReference type="EMBL" id="SPLM01000036">
    <property type="protein sequence ID" value="TMW65993.1"/>
    <property type="molecule type" value="Genomic_DNA"/>
</dbReference>
<dbReference type="NCBIfam" id="NF004846">
    <property type="entry name" value="PRK06197.1"/>
    <property type="match status" value="1"/>
</dbReference>
<keyword evidence="4" id="KW-1185">Reference proteome</keyword>
<accession>A0A8K1CPF9</accession>